<comment type="caution">
    <text evidence="1">The sequence shown here is derived from an EMBL/GenBank/DDBJ whole genome shotgun (WGS) entry which is preliminary data.</text>
</comment>
<organism evidence="1 2">
    <name type="scientific">Hygrophoropsis aurantiaca</name>
    <dbReference type="NCBI Taxonomy" id="72124"/>
    <lineage>
        <taxon>Eukaryota</taxon>
        <taxon>Fungi</taxon>
        <taxon>Dikarya</taxon>
        <taxon>Basidiomycota</taxon>
        <taxon>Agaricomycotina</taxon>
        <taxon>Agaricomycetes</taxon>
        <taxon>Agaricomycetidae</taxon>
        <taxon>Boletales</taxon>
        <taxon>Coniophorineae</taxon>
        <taxon>Hygrophoropsidaceae</taxon>
        <taxon>Hygrophoropsis</taxon>
    </lineage>
</organism>
<protein>
    <submittedName>
        <fullName evidence="1">Uncharacterized protein</fullName>
    </submittedName>
</protein>
<accession>A0ACB8AD41</accession>
<name>A0ACB8AD41_9AGAM</name>
<sequence length="414" mass="45592">MDQLRYKPIAYVVSEELVKISSLLPSNKNRSLLVHSLFSALRLPYFQFPNGNRCIQILKPRRASPKELSIYHTHEYLEYALNPHNSAESTGLQGVEFGLEDDCPPFHGLHEYIRLVAGATLTAVDALKDDTADIAICWDGGRHHAQKSHAAGFCYVADCILAILALKRPNILANPVKKPRVMYLDLDLHFSDGVSQAFHSTGSTGTSQVLTVSMHHTAPGFYPVSSLSNIADTASPSFDPFCLSVPLKQGASNNTFLRIWPIIERIKDVFDPDYFVIQCGVDGLAGDPMMIWNWSLGGEGSLGWCVDRIVNRWQGQKLFLGGGGYNSVNAARAWAYLTAIAIGSPLALDTEIPHHNAFPQYQPSFTLDVPAGYMQDQNTEEYLKVVEDHFDSVINILQDRLGPAGAGSSNTTLD</sequence>
<dbReference type="Proteomes" id="UP000790377">
    <property type="component" value="Unassembled WGS sequence"/>
</dbReference>
<keyword evidence="2" id="KW-1185">Reference proteome</keyword>
<evidence type="ECO:0000313" key="1">
    <source>
        <dbReference type="EMBL" id="KAH7911174.1"/>
    </source>
</evidence>
<evidence type="ECO:0000313" key="2">
    <source>
        <dbReference type="Proteomes" id="UP000790377"/>
    </source>
</evidence>
<proteinExistence type="predicted"/>
<dbReference type="EMBL" id="MU267687">
    <property type="protein sequence ID" value="KAH7911174.1"/>
    <property type="molecule type" value="Genomic_DNA"/>
</dbReference>
<reference evidence="1" key="1">
    <citation type="journal article" date="2021" name="New Phytol.">
        <title>Evolutionary innovations through gain and loss of genes in the ectomycorrhizal Boletales.</title>
        <authorList>
            <person name="Wu G."/>
            <person name="Miyauchi S."/>
            <person name="Morin E."/>
            <person name="Kuo A."/>
            <person name="Drula E."/>
            <person name="Varga T."/>
            <person name="Kohler A."/>
            <person name="Feng B."/>
            <person name="Cao Y."/>
            <person name="Lipzen A."/>
            <person name="Daum C."/>
            <person name="Hundley H."/>
            <person name="Pangilinan J."/>
            <person name="Johnson J."/>
            <person name="Barry K."/>
            <person name="LaButti K."/>
            <person name="Ng V."/>
            <person name="Ahrendt S."/>
            <person name="Min B."/>
            <person name="Choi I.G."/>
            <person name="Park H."/>
            <person name="Plett J.M."/>
            <person name="Magnuson J."/>
            <person name="Spatafora J.W."/>
            <person name="Nagy L.G."/>
            <person name="Henrissat B."/>
            <person name="Grigoriev I.V."/>
            <person name="Yang Z.L."/>
            <person name="Xu J."/>
            <person name="Martin F.M."/>
        </authorList>
    </citation>
    <scope>NUCLEOTIDE SEQUENCE</scope>
    <source>
        <strain evidence="1">ATCC 28755</strain>
    </source>
</reference>
<gene>
    <name evidence="1" type="ORF">BJ138DRAFT_1126255</name>
</gene>